<evidence type="ECO:0000256" key="2">
    <source>
        <dbReference type="ARBA" id="ARBA00023015"/>
    </source>
</evidence>
<dbReference type="InterPro" id="IPR014284">
    <property type="entry name" value="RNA_pol_sigma-70_dom"/>
</dbReference>
<organism evidence="6 7">
    <name type="scientific">Sinomicrobium pectinilyticum</name>
    <dbReference type="NCBI Taxonomy" id="1084421"/>
    <lineage>
        <taxon>Bacteria</taxon>
        <taxon>Pseudomonadati</taxon>
        <taxon>Bacteroidota</taxon>
        <taxon>Flavobacteriia</taxon>
        <taxon>Flavobacteriales</taxon>
        <taxon>Flavobacteriaceae</taxon>
        <taxon>Sinomicrobium</taxon>
    </lineage>
</organism>
<dbReference type="NCBIfam" id="TIGR02985">
    <property type="entry name" value="Sig70_bacteroi1"/>
    <property type="match status" value="1"/>
</dbReference>
<dbReference type="EMBL" id="RJTM01000122">
    <property type="protein sequence ID" value="RNL81722.1"/>
    <property type="molecule type" value="Genomic_DNA"/>
</dbReference>
<dbReference type="InterPro" id="IPR014327">
    <property type="entry name" value="RNA_pol_sigma70_bacteroid"/>
</dbReference>
<evidence type="ECO:0000259" key="5">
    <source>
        <dbReference type="SMART" id="SM00421"/>
    </source>
</evidence>
<comment type="caution">
    <text evidence="6">The sequence shown here is derived from an EMBL/GenBank/DDBJ whole genome shotgun (WGS) entry which is preliminary data.</text>
</comment>
<evidence type="ECO:0000313" key="6">
    <source>
        <dbReference type="EMBL" id="RNL81722.1"/>
    </source>
</evidence>
<dbReference type="GO" id="GO:0003677">
    <property type="term" value="F:DNA binding"/>
    <property type="evidence" value="ECO:0007669"/>
    <property type="project" value="InterPro"/>
</dbReference>
<dbReference type="InterPro" id="IPR039425">
    <property type="entry name" value="RNA_pol_sigma-70-like"/>
</dbReference>
<proteinExistence type="inferred from homology"/>
<name>A0A3N0E1K0_SINP1</name>
<accession>A0A3N0E1K0</accession>
<dbReference type="InterPro" id="IPR013249">
    <property type="entry name" value="RNA_pol_sigma70_r4_t2"/>
</dbReference>
<dbReference type="GO" id="GO:0006352">
    <property type="term" value="P:DNA-templated transcription initiation"/>
    <property type="evidence" value="ECO:0007669"/>
    <property type="project" value="InterPro"/>
</dbReference>
<comment type="similarity">
    <text evidence="1">Belongs to the sigma-70 factor family. ECF subfamily.</text>
</comment>
<dbReference type="PANTHER" id="PTHR43133:SF46">
    <property type="entry name" value="RNA POLYMERASE SIGMA-70 FACTOR ECF SUBFAMILY"/>
    <property type="match status" value="1"/>
</dbReference>
<evidence type="ECO:0000256" key="1">
    <source>
        <dbReference type="ARBA" id="ARBA00010641"/>
    </source>
</evidence>
<dbReference type="Gene3D" id="1.10.1740.10">
    <property type="match status" value="1"/>
</dbReference>
<gene>
    <name evidence="6" type="ORF">ED312_18500</name>
</gene>
<dbReference type="InterPro" id="IPR013324">
    <property type="entry name" value="RNA_pol_sigma_r3/r4-like"/>
</dbReference>
<dbReference type="SUPFAM" id="SSF88659">
    <property type="entry name" value="Sigma3 and sigma4 domains of RNA polymerase sigma factors"/>
    <property type="match status" value="1"/>
</dbReference>
<dbReference type="SUPFAM" id="SSF88946">
    <property type="entry name" value="Sigma2 domain of RNA polymerase sigma factors"/>
    <property type="match status" value="1"/>
</dbReference>
<sequence>MHMESEILKIKSLAVQVQAGNTRAFNQLYTVLWESLYVHARALVMDEDKAKDILQEIWVDYWQRRNKIDPANIRAYLFRAVKYKTYNYLRDHKFNHVQLEAIHTLADVVPEQDTEDHAYLFASLIEPSLERLPSRCQSIFKLSRIEGYSNDEIARLLNISKRTVENQISLAMKRLRTDLQGREWALILFYFYML</sequence>
<evidence type="ECO:0000256" key="3">
    <source>
        <dbReference type="ARBA" id="ARBA00023082"/>
    </source>
</evidence>
<evidence type="ECO:0000256" key="4">
    <source>
        <dbReference type="ARBA" id="ARBA00023163"/>
    </source>
</evidence>
<dbReference type="AlphaFoldDB" id="A0A3N0E1K0"/>
<keyword evidence="7" id="KW-1185">Reference proteome</keyword>
<dbReference type="InterPro" id="IPR036388">
    <property type="entry name" value="WH-like_DNA-bd_sf"/>
</dbReference>
<dbReference type="GO" id="GO:0016987">
    <property type="term" value="F:sigma factor activity"/>
    <property type="evidence" value="ECO:0007669"/>
    <property type="project" value="UniProtKB-KW"/>
</dbReference>
<protein>
    <submittedName>
        <fullName evidence="6">RNA polymerase sigma-70 factor</fullName>
    </submittedName>
</protein>
<keyword evidence="4" id="KW-0804">Transcription</keyword>
<dbReference type="InterPro" id="IPR013325">
    <property type="entry name" value="RNA_pol_sigma_r2"/>
</dbReference>
<dbReference type="Pfam" id="PF08281">
    <property type="entry name" value="Sigma70_r4_2"/>
    <property type="match status" value="1"/>
</dbReference>
<dbReference type="NCBIfam" id="TIGR02937">
    <property type="entry name" value="sigma70-ECF"/>
    <property type="match status" value="1"/>
</dbReference>
<dbReference type="SMART" id="SM00421">
    <property type="entry name" value="HTH_LUXR"/>
    <property type="match status" value="1"/>
</dbReference>
<dbReference type="InterPro" id="IPR000792">
    <property type="entry name" value="Tscrpt_reg_LuxR_C"/>
</dbReference>
<evidence type="ECO:0000313" key="7">
    <source>
        <dbReference type="Proteomes" id="UP000267469"/>
    </source>
</evidence>
<dbReference type="Gene3D" id="1.10.10.10">
    <property type="entry name" value="Winged helix-like DNA-binding domain superfamily/Winged helix DNA-binding domain"/>
    <property type="match status" value="1"/>
</dbReference>
<dbReference type="InterPro" id="IPR007627">
    <property type="entry name" value="RNA_pol_sigma70_r2"/>
</dbReference>
<keyword evidence="2" id="KW-0805">Transcription regulation</keyword>
<dbReference type="Pfam" id="PF04542">
    <property type="entry name" value="Sigma70_r2"/>
    <property type="match status" value="1"/>
</dbReference>
<dbReference type="PANTHER" id="PTHR43133">
    <property type="entry name" value="RNA POLYMERASE ECF-TYPE SIGMA FACTO"/>
    <property type="match status" value="1"/>
</dbReference>
<reference evidence="6 7" key="1">
    <citation type="submission" date="2018-10" db="EMBL/GenBank/DDBJ databases">
        <title>Sinomicrobium pectinilyticum sp. nov., a pectinase-producing bacterium isolated from alkaline and saline soil, and emended description of the genus Sinomicrobium.</title>
        <authorList>
            <person name="Cheng B."/>
            <person name="Li C."/>
            <person name="Lai Q."/>
            <person name="Du M."/>
            <person name="Shao Z."/>
            <person name="Xu P."/>
            <person name="Yang C."/>
        </authorList>
    </citation>
    <scope>NUCLEOTIDE SEQUENCE [LARGE SCALE GENOMIC DNA]</scope>
    <source>
        <strain evidence="6 7">5DNS001</strain>
    </source>
</reference>
<feature type="domain" description="HTH luxR-type" evidence="5">
    <location>
        <begin position="129"/>
        <end position="185"/>
    </location>
</feature>
<dbReference type="Proteomes" id="UP000267469">
    <property type="component" value="Unassembled WGS sequence"/>
</dbReference>
<keyword evidence="3" id="KW-0731">Sigma factor</keyword>